<evidence type="ECO:0000256" key="3">
    <source>
        <dbReference type="ARBA" id="ARBA00022475"/>
    </source>
</evidence>
<evidence type="ECO:0000313" key="9">
    <source>
        <dbReference type="EMBL" id="TWS29229.1"/>
    </source>
</evidence>
<feature type="transmembrane region" description="Helical" evidence="7">
    <location>
        <begin position="207"/>
        <end position="229"/>
    </location>
</feature>
<evidence type="ECO:0000256" key="1">
    <source>
        <dbReference type="ARBA" id="ARBA00004651"/>
    </source>
</evidence>
<dbReference type="GO" id="GO:0022857">
    <property type="term" value="F:transmembrane transporter activity"/>
    <property type="evidence" value="ECO:0007669"/>
    <property type="project" value="InterPro"/>
</dbReference>
<comment type="subcellular location">
    <subcellularLocation>
        <location evidence="1">Cell membrane</location>
        <topology evidence="1">Multi-pass membrane protein</topology>
    </subcellularLocation>
</comment>
<protein>
    <submittedName>
        <fullName evidence="9">MFS transporter</fullName>
    </submittedName>
</protein>
<dbReference type="EMBL" id="VIGX01000004">
    <property type="protein sequence ID" value="TWS29229.1"/>
    <property type="molecule type" value="Genomic_DNA"/>
</dbReference>
<feature type="transmembrane region" description="Helical" evidence="7">
    <location>
        <begin position="100"/>
        <end position="121"/>
    </location>
</feature>
<feature type="transmembrane region" description="Helical" evidence="7">
    <location>
        <begin position="273"/>
        <end position="292"/>
    </location>
</feature>
<evidence type="ECO:0000256" key="5">
    <source>
        <dbReference type="ARBA" id="ARBA00022989"/>
    </source>
</evidence>
<evidence type="ECO:0000256" key="6">
    <source>
        <dbReference type="ARBA" id="ARBA00023136"/>
    </source>
</evidence>
<reference evidence="9 10" key="1">
    <citation type="submission" date="2019-06" db="EMBL/GenBank/DDBJ databases">
        <title>Tsukamurella conjunctivitidis sp. nov., Tsukamurella assacharolytica sp. nov. and Tsukamurella sputae sp. nov. isolated from patients with conjunctivitis, bacteraemia (lymphoma) and respiratory infection (sputum) in Hong Kong.</title>
        <authorList>
            <person name="Teng J.L.L."/>
            <person name="Lee H.H."/>
            <person name="Fong J.Y.H."/>
            <person name="Fok K.M.N."/>
            <person name="Lau S.K.P."/>
            <person name="Woo P.C.Y."/>
        </authorList>
    </citation>
    <scope>NUCLEOTIDE SEQUENCE [LARGE SCALE GENOMIC DNA]</scope>
    <source>
        <strain evidence="9 10">HKU72</strain>
    </source>
</reference>
<dbReference type="PANTHER" id="PTHR23517">
    <property type="entry name" value="RESISTANCE PROTEIN MDTM, PUTATIVE-RELATED-RELATED"/>
    <property type="match status" value="1"/>
</dbReference>
<evidence type="ECO:0000256" key="7">
    <source>
        <dbReference type="SAM" id="Phobius"/>
    </source>
</evidence>
<organism evidence="9 10">
    <name type="scientific">Tsukamurella conjunctivitidis</name>
    <dbReference type="NCBI Taxonomy" id="2592068"/>
    <lineage>
        <taxon>Bacteria</taxon>
        <taxon>Bacillati</taxon>
        <taxon>Actinomycetota</taxon>
        <taxon>Actinomycetes</taxon>
        <taxon>Mycobacteriales</taxon>
        <taxon>Tsukamurellaceae</taxon>
        <taxon>Tsukamurella</taxon>
    </lineage>
</organism>
<sequence>MTATTHRRALLPLYAAGFTTAFGAHSIAASLGGLTGSVGSQLLALGVLLALYDGAEVLLKPIFGTLADRIGPRPVLLGGLVAFAIASTAFVVAGNPGLLAGARFAQGAAAAAFSPAASAMVSRLTPDTAQGRAFGSYGAWKGLGYTLGPVLGGALIWAGGYNLLFGVLGGVAALVAAWAFGAVPVLDPLPRQRQTVVDLARRLGSRSFLLPTSALAASTGVLAVGVGFLPVAGSDHGMGPLFTGAVVSVLALTASLVQPRAGRARDAGKLSDGAGLASGLLLAALGLIAVAIPGPTGIVVAAVLIGAGVGLVTPLGFAHLAQNSPKERLGQTMGSAEIGRELGDAGGPLLVGGIAAAAGLTAGLTGLTVVLVIVALAALRLR</sequence>
<dbReference type="InterPro" id="IPR020846">
    <property type="entry name" value="MFS_dom"/>
</dbReference>
<keyword evidence="4 7" id="KW-0812">Transmembrane</keyword>
<proteinExistence type="predicted"/>
<name>A0A5C5S1N3_9ACTN</name>
<dbReference type="PRINTS" id="PR01035">
    <property type="entry name" value="TCRTETA"/>
</dbReference>
<feature type="transmembrane region" description="Helical" evidence="7">
    <location>
        <begin position="75"/>
        <end position="94"/>
    </location>
</feature>
<feature type="transmembrane region" description="Helical" evidence="7">
    <location>
        <begin position="165"/>
        <end position="186"/>
    </location>
</feature>
<keyword evidence="5 7" id="KW-1133">Transmembrane helix</keyword>
<accession>A0A5C5S1N3</accession>
<evidence type="ECO:0000259" key="8">
    <source>
        <dbReference type="PROSITE" id="PS50850"/>
    </source>
</evidence>
<evidence type="ECO:0000256" key="4">
    <source>
        <dbReference type="ARBA" id="ARBA00022692"/>
    </source>
</evidence>
<dbReference type="InterPro" id="IPR001958">
    <property type="entry name" value="Tet-R_TetA/multi-R_MdtG-like"/>
</dbReference>
<evidence type="ECO:0000256" key="2">
    <source>
        <dbReference type="ARBA" id="ARBA00022448"/>
    </source>
</evidence>
<keyword evidence="10" id="KW-1185">Reference proteome</keyword>
<gene>
    <name evidence="9" type="ORF">FK530_10530</name>
</gene>
<dbReference type="InterPro" id="IPR050171">
    <property type="entry name" value="MFS_Transporters"/>
</dbReference>
<keyword evidence="6 7" id="KW-0472">Membrane</keyword>
<feature type="transmembrane region" description="Helical" evidence="7">
    <location>
        <begin position="42"/>
        <end position="63"/>
    </location>
</feature>
<keyword evidence="3" id="KW-1003">Cell membrane</keyword>
<feature type="transmembrane region" description="Helical" evidence="7">
    <location>
        <begin position="349"/>
        <end position="379"/>
    </location>
</feature>
<dbReference type="PROSITE" id="PS50850">
    <property type="entry name" value="MFS"/>
    <property type="match status" value="1"/>
</dbReference>
<dbReference type="RefSeq" id="WP_146486954.1">
    <property type="nucleotide sequence ID" value="NZ_VIGX01000004.1"/>
</dbReference>
<dbReference type="Pfam" id="PF07690">
    <property type="entry name" value="MFS_1"/>
    <property type="match status" value="1"/>
</dbReference>
<evidence type="ECO:0000313" key="10">
    <source>
        <dbReference type="Proteomes" id="UP000319375"/>
    </source>
</evidence>
<dbReference type="SUPFAM" id="SSF103473">
    <property type="entry name" value="MFS general substrate transporter"/>
    <property type="match status" value="1"/>
</dbReference>
<feature type="transmembrane region" description="Helical" evidence="7">
    <location>
        <begin position="298"/>
        <end position="321"/>
    </location>
</feature>
<dbReference type="InterPro" id="IPR036259">
    <property type="entry name" value="MFS_trans_sf"/>
</dbReference>
<dbReference type="GO" id="GO:0005886">
    <property type="term" value="C:plasma membrane"/>
    <property type="evidence" value="ECO:0007669"/>
    <property type="project" value="UniProtKB-SubCell"/>
</dbReference>
<dbReference type="Gene3D" id="1.20.1250.20">
    <property type="entry name" value="MFS general substrate transporter like domains"/>
    <property type="match status" value="1"/>
</dbReference>
<dbReference type="InterPro" id="IPR011701">
    <property type="entry name" value="MFS"/>
</dbReference>
<feature type="domain" description="Major facilitator superfamily (MFS) profile" evidence="8">
    <location>
        <begin position="9"/>
        <end position="382"/>
    </location>
</feature>
<keyword evidence="2" id="KW-0813">Transport</keyword>
<feature type="transmembrane region" description="Helical" evidence="7">
    <location>
        <begin position="142"/>
        <end position="159"/>
    </location>
</feature>
<comment type="caution">
    <text evidence="9">The sequence shown here is derived from an EMBL/GenBank/DDBJ whole genome shotgun (WGS) entry which is preliminary data.</text>
</comment>
<dbReference type="OrthoDB" id="9814303at2"/>
<dbReference type="AlphaFoldDB" id="A0A5C5S1N3"/>
<dbReference type="Proteomes" id="UP000319375">
    <property type="component" value="Unassembled WGS sequence"/>
</dbReference>